<dbReference type="GO" id="GO:0051301">
    <property type="term" value="P:cell division"/>
    <property type="evidence" value="ECO:0007669"/>
    <property type="project" value="UniProtKB-KW"/>
</dbReference>
<dbReference type="FunFam" id="2.60.120.260:FF:000122">
    <property type="entry name" value="Anaphase-promoting complex subunit 10"/>
    <property type="match status" value="1"/>
</dbReference>
<evidence type="ECO:0000313" key="9">
    <source>
        <dbReference type="Proteomes" id="UP000001396"/>
    </source>
</evidence>
<accession>D3BU92</accession>
<dbReference type="SMART" id="SM01337">
    <property type="entry name" value="APC10"/>
    <property type="match status" value="1"/>
</dbReference>
<keyword evidence="3" id="KW-0498">Mitosis</keyword>
<evidence type="ECO:0000313" key="8">
    <source>
        <dbReference type="EMBL" id="EFA75026.1"/>
    </source>
</evidence>
<evidence type="ECO:0000256" key="5">
    <source>
        <dbReference type="ARBA" id="ARBA00023306"/>
    </source>
</evidence>
<organism evidence="8 9">
    <name type="scientific">Heterostelium pallidum (strain ATCC 26659 / Pp 5 / PN500)</name>
    <name type="common">Cellular slime mold</name>
    <name type="synonym">Polysphondylium pallidum</name>
    <dbReference type="NCBI Taxonomy" id="670386"/>
    <lineage>
        <taxon>Eukaryota</taxon>
        <taxon>Amoebozoa</taxon>
        <taxon>Evosea</taxon>
        <taxon>Eumycetozoa</taxon>
        <taxon>Dictyostelia</taxon>
        <taxon>Acytosteliales</taxon>
        <taxon>Acytosteliaceae</taxon>
        <taxon>Heterostelium</taxon>
    </lineage>
</organism>
<dbReference type="SUPFAM" id="SSF49785">
    <property type="entry name" value="Galactose-binding domain-like"/>
    <property type="match status" value="1"/>
</dbReference>
<evidence type="ECO:0000259" key="7">
    <source>
        <dbReference type="PROSITE" id="PS51284"/>
    </source>
</evidence>
<sequence>MNTNTNTQQQTANNNDNNNGGNVNNNGTGGGGNNNGANQNKDQQILAKESIDSIMREFIGLVDIGKNATWTLSSAKPGFGIEQLLDENLSTYWQSDAPQPHTINIQFNRRYEIESLLLYTDFKEDESYTPSKISIKIGSTFHDLEEIINTDLEEPNGWINIPLLNEKQKPLRANLLQISIIANHQNGRDTHVRQIKVLGKKVTLESKLRIPNFSQPEFNFYNNIR</sequence>
<dbReference type="InterPro" id="IPR008979">
    <property type="entry name" value="Galactose-bd-like_sf"/>
</dbReference>
<gene>
    <name evidence="8" type="primary">anapc10</name>
    <name evidence="8" type="ORF">PPL_11711</name>
</gene>
<name>D3BU92_HETP5</name>
<feature type="compositionally biased region" description="Low complexity" evidence="6">
    <location>
        <begin position="1"/>
        <end position="26"/>
    </location>
</feature>
<dbReference type="RefSeq" id="XP_020427160.1">
    <property type="nucleotide sequence ID" value="XM_020582460.1"/>
</dbReference>
<dbReference type="PANTHER" id="PTHR12936">
    <property type="entry name" value="ANAPHASE-PROMOTING COMPLEX 10"/>
    <property type="match status" value="1"/>
</dbReference>
<feature type="region of interest" description="Disordered" evidence="6">
    <location>
        <begin position="1"/>
        <end position="39"/>
    </location>
</feature>
<keyword evidence="4" id="KW-0833">Ubl conjugation pathway</keyword>
<dbReference type="STRING" id="670386.D3BU92"/>
<dbReference type="GO" id="GO:0005680">
    <property type="term" value="C:anaphase-promoting complex"/>
    <property type="evidence" value="ECO:0007669"/>
    <property type="project" value="InterPro"/>
</dbReference>
<dbReference type="CDD" id="cd08366">
    <property type="entry name" value="APC10"/>
    <property type="match status" value="1"/>
</dbReference>
<dbReference type="FunCoup" id="D3BU92">
    <property type="interactions" value="332"/>
</dbReference>
<dbReference type="GO" id="GO:0070979">
    <property type="term" value="P:protein K11-linked ubiquitination"/>
    <property type="evidence" value="ECO:0007669"/>
    <property type="project" value="TreeGrafter"/>
</dbReference>
<dbReference type="OMA" id="MPEITQY"/>
<keyword evidence="5" id="KW-0131">Cell cycle</keyword>
<dbReference type="PANTHER" id="PTHR12936:SF0">
    <property type="entry name" value="ANAPHASE-PROMOTING COMPLEX SUBUNIT 10"/>
    <property type="match status" value="1"/>
</dbReference>
<dbReference type="PROSITE" id="PS51284">
    <property type="entry name" value="DOC"/>
    <property type="match status" value="1"/>
</dbReference>
<dbReference type="InterPro" id="IPR004939">
    <property type="entry name" value="APC_su10/DOC_dom"/>
</dbReference>
<keyword evidence="9" id="KW-1185">Reference proteome</keyword>
<protein>
    <submittedName>
        <fullName evidence="8">Anaphase promoting complex subunit 10</fullName>
    </submittedName>
</protein>
<evidence type="ECO:0000256" key="1">
    <source>
        <dbReference type="ARBA" id="ARBA00006762"/>
    </source>
</evidence>
<dbReference type="Gene3D" id="2.60.120.260">
    <property type="entry name" value="Galactose-binding domain-like"/>
    <property type="match status" value="1"/>
</dbReference>
<reference evidence="8 9" key="1">
    <citation type="journal article" date="2011" name="Genome Res.">
        <title>Phylogeny-wide analysis of social amoeba genomes highlights ancient origins for complex intercellular communication.</title>
        <authorList>
            <person name="Heidel A.J."/>
            <person name="Lawal H.M."/>
            <person name="Felder M."/>
            <person name="Schilde C."/>
            <person name="Helps N.R."/>
            <person name="Tunggal B."/>
            <person name="Rivero F."/>
            <person name="John U."/>
            <person name="Schleicher M."/>
            <person name="Eichinger L."/>
            <person name="Platzer M."/>
            <person name="Noegel A.A."/>
            <person name="Schaap P."/>
            <person name="Gloeckner G."/>
        </authorList>
    </citation>
    <scope>NUCLEOTIDE SEQUENCE [LARGE SCALE GENOMIC DNA]</scope>
    <source>
        <strain evidence="9">ATCC 26659 / Pp 5 / PN500</strain>
    </source>
</reference>
<proteinExistence type="inferred from homology"/>
<feature type="domain" description="DOC" evidence="7">
    <location>
        <begin position="40"/>
        <end position="224"/>
    </location>
</feature>
<dbReference type="AlphaFoldDB" id="D3BU92"/>
<dbReference type="GeneID" id="31367179"/>
<dbReference type="InParanoid" id="D3BU92"/>
<comment type="similarity">
    <text evidence="1">Belongs to the APC10 family.</text>
</comment>
<dbReference type="Pfam" id="PF03256">
    <property type="entry name" value="ANAPC10"/>
    <property type="match status" value="1"/>
</dbReference>
<evidence type="ECO:0000256" key="3">
    <source>
        <dbReference type="ARBA" id="ARBA00022776"/>
    </source>
</evidence>
<evidence type="ECO:0000256" key="4">
    <source>
        <dbReference type="ARBA" id="ARBA00022786"/>
    </source>
</evidence>
<keyword evidence="2" id="KW-0132">Cell division</keyword>
<dbReference type="Proteomes" id="UP000001396">
    <property type="component" value="Unassembled WGS sequence"/>
</dbReference>
<comment type="caution">
    <text evidence="8">The sequence shown here is derived from an EMBL/GenBank/DDBJ whole genome shotgun (WGS) entry which is preliminary data.</text>
</comment>
<dbReference type="GO" id="GO:0031145">
    <property type="term" value="P:anaphase-promoting complex-dependent catabolic process"/>
    <property type="evidence" value="ECO:0007669"/>
    <property type="project" value="InterPro"/>
</dbReference>
<evidence type="ECO:0000256" key="2">
    <source>
        <dbReference type="ARBA" id="ARBA00022618"/>
    </source>
</evidence>
<dbReference type="InterPro" id="IPR016901">
    <property type="entry name" value="APC10/Doc1"/>
</dbReference>
<evidence type="ECO:0000256" key="6">
    <source>
        <dbReference type="SAM" id="MobiDB-lite"/>
    </source>
</evidence>
<dbReference type="EMBL" id="ADBJ01000059">
    <property type="protein sequence ID" value="EFA75026.1"/>
    <property type="molecule type" value="Genomic_DNA"/>
</dbReference>